<dbReference type="AlphaFoldDB" id="A0A4Q5J2H0"/>
<dbReference type="InterPro" id="IPR027417">
    <property type="entry name" value="P-loop_NTPase"/>
</dbReference>
<dbReference type="OrthoDB" id="5243870at2"/>
<dbReference type="EMBL" id="SDPU01000020">
    <property type="protein sequence ID" value="RYU12767.1"/>
    <property type="molecule type" value="Genomic_DNA"/>
</dbReference>
<organism evidence="1 2">
    <name type="scientific">Nocardioides iriomotensis</name>
    <dbReference type="NCBI Taxonomy" id="715784"/>
    <lineage>
        <taxon>Bacteria</taxon>
        <taxon>Bacillati</taxon>
        <taxon>Actinomycetota</taxon>
        <taxon>Actinomycetes</taxon>
        <taxon>Propionibacteriales</taxon>
        <taxon>Nocardioidaceae</taxon>
        <taxon>Nocardioides</taxon>
    </lineage>
</organism>
<dbReference type="RefSeq" id="WP_129986586.1">
    <property type="nucleotide sequence ID" value="NZ_SDPU01000020.1"/>
</dbReference>
<evidence type="ECO:0000313" key="2">
    <source>
        <dbReference type="Proteomes" id="UP000291189"/>
    </source>
</evidence>
<dbReference type="SUPFAM" id="SSF52540">
    <property type="entry name" value="P-loop containing nucleoside triphosphate hydrolases"/>
    <property type="match status" value="1"/>
</dbReference>
<keyword evidence="2" id="KW-1185">Reference proteome</keyword>
<gene>
    <name evidence="1" type="ORF">ETU37_07270</name>
</gene>
<proteinExistence type="predicted"/>
<dbReference type="Gene3D" id="3.40.50.300">
    <property type="entry name" value="P-loop containing nucleotide triphosphate hydrolases"/>
    <property type="match status" value="1"/>
</dbReference>
<protein>
    <submittedName>
        <fullName evidence="1">ParA family protein</fullName>
    </submittedName>
</protein>
<sequence length="259" mass="27105">MALYALASAKGAPGTTVTALALATVWPTDPVVADMDPAGSDLTWWCRTREGDPLDVNRGLLSLGAGVRRGADEVDLDEHLQDVDGGIRVLAGVASPGQVAGLGAAWSAIPAVYSRYRSDVIADCGRVVPGSASLPVLQRADAVLFVVRPTIEGMAHLRERLRSLREVLETGAGGVPIGVAVVTSYRDTRSAPDLQQLLDSQGLRAQVLGVIADDDRAADSLRGVRWTRGVRKSLLFRSAAEIAGGLQALAGSRYATAAE</sequence>
<dbReference type="Proteomes" id="UP000291189">
    <property type="component" value="Unassembled WGS sequence"/>
</dbReference>
<reference evidence="1 2" key="1">
    <citation type="submission" date="2019-01" db="EMBL/GenBank/DDBJ databases">
        <title>Nocardioides guangzhouensis sp. nov., an actinobacterium isolated from soil.</title>
        <authorList>
            <person name="Fu Y."/>
            <person name="Cai Y."/>
            <person name="Lin Z."/>
            <person name="Chen P."/>
        </authorList>
    </citation>
    <scope>NUCLEOTIDE SEQUENCE [LARGE SCALE GENOMIC DNA]</scope>
    <source>
        <strain evidence="1 2">NBRC 105384</strain>
    </source>
</reference>
<accession>A0A4Q5J2H0</accession>
<name>A0A4Q5J2H0_9ACTN</name>
<evidence type="ECO:0000313" key="1">
    <source>
        <dbReference type="EMBL" id="RYU12767.1"/>
    </source>
</evidence>
<comment type="caution">
    <text evidence="1">The sequence shown here is derived from an EMBL/GenBank/DDBJ whole genome shotgun (WGS) entry which is preliminary data.</text>
</comment>